<dbReference type="Gene3D" id="1.10.287.130">
    <property type="match status" value="1"/>
</dbReference>
<dbReference type="InterPro" id="IPR036890">
    <property type="entry name" value="HATPase_C_sf"/>
</dbReference>
<feature type="coiled-coil region" evidence="12">
    <location>
        <begin position="195"/>
        <end position="222"/>
    </location>
</feature>
<proteinExistence type="predicted"/>
<keyword evidence="4" id="KW-0808">Transferase</keyword>
<dbReference type="Pfam" id="PF02518">
    <property type="entry name" value="HATPase_c"/>
    <property type="match status" value="1"/>
</dbReference>
<dbReference type="OrthoDB" id="9801651at2"/>
<dbReference type="SUPFAM" id="SSF47384">
    <property type="entry name" value="Homodimeric domain of signal transducing histidine kinase"/>
    <property type="match status" value="1"/>
</dbReference>
<evidence type="ECO:0000259" key="13">
    <source>
        <dbReference type="PROSITE" id="PS50109"/>
    </source>
</evidence>
<dbReference type="PANTHER" id="PTHR45339">
    <property type="entry name" value="HYBRID SIGNAL TRANSDUCTION HISTIDINE KINASE J"/>
    <property type="match status" value="1"/>
</dbReference>
<feature type="modified residue" description="4-aspartylphosphate" evidence="11">
    <location>
        <position position="652"/>
    </location>
</feature>
<organism evidence="15 16">
    <name type="scientific">Primorskyibacter flagellatus</name>
    <dbReference type="NCBI Taxonomy" id="1387277"/>
    <lineage>
        <taxon>Bacteria</taxon>
        <taxon>Pseudomonadati</taxon>
        <taxon>Pseudomonadota</taxon>
        <taxon>Alphaproteobacteria</taxon>
        <taxon>Rhodobacterales</taxon>
        <taxon>Roseobacteraceae</taxon>
        <taxon>Primorskyibacter</taxon>
    </lineage>
</organism>
<dbReference type="SMART" id="SM00448">
    <property type="entry name" value="REC"/>
    <property type="match status" value="2"/>
</dbReference>
<dbReference type="InterPro" id="IPR003661">
    <property type="entry name" value="HisK_dim/P_dom"/>
</dbReference>
<dbReference type="SMART" id="SM00387">
    <property type="entry name" value="HATPase_c"/>
    <property type="match status" value="1"/>
</dbReference>
<dbReference type="GO" id="GO:0005524">
    <property type="term" value="F:ATP binding"/>
    <property type="evidence" value="ECO:0007669"/>
    <property type="project" value="UniProtKB-KW"/>
</dbReference>
<dbReference type="Pfam" id="PF12860">
    <property type="entry name" value="PAS_7"/>
    <property type="match status" value="1"/>
</dbReference>
<evidence type="ECO:0000256" key="7">
    <source>
        <dbReference type="ARBA" id="ARBA00022840"/>
    </source>
</evidence>
<dbReference type="PROSITE" id="PS50110">
    <property type="entry name" value="RESPONSE_REGULATORY"/>
    <property type="match status" value="2"/>
</dbReference>
<evidence type="ECO:0000256" key="2">
    <source>
        <dbReference type="ARBA" id="ARBA00012438"/>
    </source>
</evidence>
<dbReference type="SMART" id="SM00388">
    <property type="entry name" value="HisKA"/>
    <property type="match status" value="1"/>
</dbReference>
<feature type="domain" description="Histidine kinase" evidence="13">
    <location>
        <begin position="222"/>
        <end position="445"/>
    </location>
</feature>
<protein>
    <recommendedName>
        <fullName evidence="10">Sensory/regulatory protein RpfC</fullName>
        <ecNumber evidence="2">2.7.13.3</ecNumber>
    </recommendedName>
</protein>
<dbReference type="InterPro" id="IPR004358">
    <property type="entry name" value="Sig_transdc_His_kin-like_C"/>
</dbReference>
<dbReference type="Pfam" id="PF00512">
    <property type="entry name" value="HisKA"/>
    <property type="match status" value="1"/>
</dbReference>
<keyword evidence="12" id="KW-0175">Coiled coil</keyword>
<comment type="caution">
    <text evidence="11">Lacks conserved residue(s) required for the propagation of feature annotation.</text>
</comment>
<evidence type="ECO:0000259" key="14">
    <source>
        <dbReference type="PROSITE" id="PS50110"/>
    </source>
</evidence>
<evidence type="ECO:0000256" key="5">
    <source>
        <dbReference type="ARBA" id="ARBA00022741"/>
    </source>
</evidence>
<dbReference type="GO" id="GO:0000155">
    <property type="term" value="F:phosphorelay sensor kinase activity"/>
    <property type="evidence" value="ECO:0007669"/>
    <property type="project" value="InterPro"/>
</dbReference>
<dbReference type="Gene3D" id="3.40.50.2300">
    <property type="match status" value="2"/>
</dbReference>
<evidence type="ECO:0000313" key="16">
    <source>
        <dbReference type="Proteomes" id="UP000192330"/>
    </source>
</evidence>
<comment type="subunit">
    <text evidence="9">At low DSF concentrations, interacts with RpfF.</text>
</comment>
<evidence type="ECO:0000256" key="10">
    <source>
        <dbReference type="ARBA" id="ARBA00068150"/>
    </source>
</evidence>
<keyword evidence="7" id="KW-0067">ATP-binding</keyword>
<dbReference type="InterPro" id="IPR005467">
    <property type="entry name" value="His_kinase_dom"/>
</dbReference>
<dbReference type="STRING" id="1387277.SAMN06295998_102342"/>
<comment type="catalytic activity">
    <reaction evidence="1">
        <text>ATP + protein L-histidine = ADP + protein N-phospho-L-histidine.</text>
        <dbReference type="EC" id="2.7.13.3"/>
    </reaction>
</comment>
<evidence type="ECO:0000256" key="9">
    <source>
        <dbReference type="ARBA" id="ARBA00064003"/>
    </source>
</evidence>
<dbReference type="CDD" id="cd17546">
    <property type="entry name" value="REC_hyHK_CKI1_RcsC-like"/>
    <property type="match status" value="1"/>
</dbReference>
<dbReference type="SUPFAM" id="SSF52172">
    <property type="entry name" value="CheY-like"/>
    <property type="match status" value="2"/>
</dbReference>
<evidence type="ECO:0000256" key="4">
    <source>
        <dbReference type="ARBA" id="ARBA00022679"/>
    </source>
</evidence>
<dbReference type="CDD" id="cd00156">
    <property type="entry name" value="REC"/>
    <property type="match status" value="1"/>
</dbReference>
<evidence type="ECO:0000256" key="6">
    <source>
        <dbReference type="ARBA" id="ARBA00022777"/>
    </source>
</evidence>
<evidence type="ECO:0000256" key="3">
    <source>
        <dbReference type="ARBA" id="ARBA00022553"/>
    </source>
</evidence>
<sequence length="731" mass="81613">MSFATKLSEERRARLAAERLLELKQAELFAANRKLGKHARALSNEITETRAEVLTVRTENQRVKSDLSVANQKIEIAERRLWQSIRTIQDGFAFFDADNMMIAANHAYLSVFDGLEEVRPGIFYPRILQLITEEGIVNIGDQPPAEWRAMMIDRWETDNPDPITLKLWNNQYIKLVDQRGQCGDVVSIARNITETVRYEKRLKEAQRRAEAANRAKSTFLANMSHEIRTPMNGVIGMADLLSDTDLSEEQRLYAETIKNSGEALLVIINDVLDYSKIEADKLILHPEPFNLERSLHEVAMLFQPTARDKDLEMMIDYDMFLPAWFVGDPGRLRQVLTNLIGNALKFTQTGHVLIRVVGMCSDQKNAAIHVTVEDTGIGLPPDKAEHIFGEFNQVEDERNRQFEGTGLGLAITKRLIHLMGGNIWVDSEVGCGSCFGFRITLPIAEPLTNQNPVLPKNLRRVMVVDDQPVNSMIMQKQLTVLGIETLICTSAQAALEKLHTAPDVVILEQQLPDTTGLALAQEMRDRGLFAPILLLSNIPGETVADPARECVHTVLQKPLSRRSLFDELEALAKAAPPKAHPRPAPTPIMEAPVTSPGSARQMKLLVAEDNKTNQLVFKKMVCTLDLSLRFAQNGIEAVAAVAEDRPDLIFMDISMPKMDGKEATGHIRAAEPDGQHVPIVALTAHAMAGDREAIIACGLDDYMTKPLRKAELTEMIERHRPSDTRPVSPSH</sequence>
<evidence type="ECO:0000313" key="15">
    <source>
        <dbReference type="EMBL" id="SMC54943.1"/>
    </source>
</evidence>
<dbReference type="CDD" id="cd00082">
    <property type="entry name" value="HisKA"/>
    <property type="match status" value="1"/>
</dbReference>
<name>A0A1W2A2Y7_9RHOB</name>
<evidence type="ECO:0000256" key="11">
    <source>
        <dbReference type="PROSITE-ProRule" id="PRU00169"/>
    </source>
</evidence>
<dbReference type="CDD" id="cd16922">
    <property type="entry name" value="HATPase_EvgS-ArcB-TorS-like"/>
    <property type="match status" value="1"/>
</dbReference>
<feature type="domain" description="Response regulatory" evidence="14">
    <location>
        <begin position="460"/>
        <end position="572"/>
    </location>
</feature>
<dbReference type="PANTHER" id="PTHR45339:SF1">
    <property type="entry name" value="HYBRID SIGNAL TRANSDUCTION HISTIDINE KINASE J"/>
    <property type="match status" value="1"/>
</dbReference>
<dbReference type="RefSeq" id="WP_084350732.1">
    <property type="nucleotide sequence ID" value="NZ_FWYD01000002.1"/>
</dbReference>
<dbReference type="InterPro" id="IPR001789">
    <property type="entry name" value="Sig_transdc_resp-reg_receiver"/>
</dbReference>
<dbReference type="Proteomes" id="UP000192330">
    <property type="component" value="Unassembled WGS sequence"/>
</dbReference>
<evidence type="ECO:0000256" key="1">
    <source>
        <dbReference type="ARBA" id="ARBA00000085"/>
    </source>
</evidence>
<dbReference type="InterPro" id="IPR011006">
    <property type="entry name" value="CheY-like_superfamily"/>
</dbReference>
<dbReference type="Pfam" id="PF00072">
    <property type="entry name" value="Response_reg"/>
    <property type="match status" value="2"/>
</dbReference>
<keyword evidence="5" id="KW-0547">Nucleotide-binding</keyword>
<evidence type="ECO:0000256" key="8">
    <source>
        <dbReference type="ARBA" id="ARBA00023012"/>
    </source>
</evidence>
<dbReference type="InterPro" id="IPR036097">
    <property type="entry name" value="HisK_dim/P_sf"/>
</dbReference>
<dbReference type="PRINTS" id="PR00344">
    <property type="entry name" value="BCTRLSENSOR"/>
</dbReference>
<dbReference type="EC" id="2.7.13.3" evidence="2"/>
<keyword evidence="8" id="KW-0902">Two-component regulatory system</keyword>
<reference evidence="15 16" key="1">
    <citation type="submission" date="2017-04" db="EMBL/GenBank/DDBJ databases">
        <authorList>
            <person name="Afonso C.L."/>
            <person name="Miller P.J."/>
            <person name="Scott M.A."/>
            <person name="Spackman E."/>
            <person name="Goraichik I."/>
            <person name="Dimitrov K.M."/>
            <person name="Suarez D.L."/>
            <person name="Swayne D.E."/>
        </authorList>
    </citation>
    <scope>NUCLEOTIDE SEQUENCE [LARGE SCALE GENOMIC DNA]</scope>
    <source>
        <strain evidence="15 16">CGMCC 1.12644</strain>
    </source>
</reference>
<dbReference type="EMBL" id="FWYD01000002">
    <property type="protein sequence ID" value="SMC54943.1"/>
    <property type="molecule type" value="Genomic_DNA"/>
</dbReference>
<dbReference type="PROSITE" id="PS50109">
    <property type="entry name" value="HIS_KIN"/>
    <property type="match status" value="1"/>
</dbReference>
<dbReference type="AlphaFoldDB" id="A0A1W2A2Y7"/>
<dbReference type="FunFam" id="3.30.565.10:FF:000010">
    <property type="entry name" value="Sensor histidine kinase RcsC"/>
    <property type="match status" value="1"/>
</dbReference>
<dbReference type="FunFam" id="1.10.287.130:FF:000002">
    <property type="entry name" value="Two-component osmosensing histidine kinase"/>
    <property type="match status" value="1"/>
</dbReference>
<dbReference type="SUPFAM" id="SSF55874">
    <property type="entry name" value="ATPase domain of HSP90 chaperone/DNA topoisomerase II/histidine kinase"/>
    <property type="match status" value="1"/>
</dbReference>
<gene>
    <name evidence="15" type="ORF">SAMN06295998_102342</name>
</gene>
<dbReference type="Gene3D" id="3.30.565.10">
    <property type="entry name" value="Histidine kinase-like ATPase, C-terminal domain"/>
    <property type="match status" value="1"/>
</dbReference>
<keyword evidence="6" id="KW-0418">Kinase</keyword>
<dbReference type="Gene3D" id="3.30.450.20">
    <property type="entry name" value="PAS domain"/>
    <property type="match status" value="1"/>
</dbReference>
<feature type="domain" description="Response regulatory" evidence="14">
    <location>
        <begin position="603"/>
        <end position="720"/>
    </location>
</feature>
<keyword evidence="3 11" id="KW-0597">Phosphoprotein</keyword>
<dbReference type="InterPro" id="IPR003594">
    <property type="entry name" value="HATPase_dom"/>
</dbReference>
<keyword evidence="16" id="KW-1185">Reference proteome</keyword>
<evidence type="ECO:0000256" key="12">
    <source>
        <dbReference type="SAM" id="Coils"/>
    </source>
</evidence>
<accession>A0A1W2A2Y7</accession>